<comment type="caution">
    <text evidence="1">The sequence shown here is derived from an EMBL/GenBank/DDBJ whole genome shotgun (WGS) entry which is preliminary data.</text>
</comment>
<evidence type="ECO:0000313" key="2">
    <source>
        <dbReference type="Proteomes" id="UP001465153"/>
    </source>
</evidence>
<reference evidence="1 2" key="1">
    <citation type="submission" date="2024-04" db="EMBL/GenBank/DDBJ databases">
        <title>Draft genome sequence of Sessilibacter corallicola NBRC 116591.</title>
        <authorList>
            <person name="Miyakawa T."/>
            <person name="Kusuya Y."/>
            <person name="Miura T."/>
        </authorList>
    </citation>
    <scope>NUCLEOTIDE SEQUENCE [LARGE SCALE GENOMIC DNA]</scope>
    <source>
        <strain evidence="1 2">KU-00831-HH</strain>
    </source>
</reference>
<name>A0ABQ0A3Y0_9GAMM</name>
<organism evidence="1 2">
    <name type="scientific">Sessilibacter corallicola</name>
    <dbReference type="NCBI Taxonomy" id="2904075"/>
    <lineage>
        <taxon>Bacteria</taxon>
        <taxon>Pseudomonadati</taxon>
        <taxon>Pseudomonadota</taxon>
        <taxon>Gammaproteobacteria</taxon>
        <taxon>Cellvibrionales</taxon>
        <taxon>Cellvibrionaceae</taxon>
        <taxon>Sessilibacter</taxon>
    </lineage>
</organism>
<sequence length="70" mass="7867">MAFNYKDLTYIRASIQAYEGILSQVTEEECDDDEFSEVQDDILYLGRLLALVSKEIDEAESSGPSLNSVK</sequence>
<evidence type="ECO:0000313" key="1">
    <source>
        <dbReference type="EMBL" id="GAA6166354.1"/>
    </source>
</evidence>
<dbReference type="Proteomes" id="UP001465153">
    <property type="component" value="Unassembled WGS sequence"/>
</dbReference>
<accession>A0ABQ0A3Y0</accession>
<gene>
    <name evidence="1" type="ORF">NBRC116591_01640</name>
</gene>
<keyword evidence="2" id="KW-1185">Reference proteome</keyword>
<dbReference type="EMBL" id="BAABWN010000001">
    <property type="protein sequence ID" value="GAA6166354.1"/>
    <property type="molecule type" value="Genomic_DNA"/>
</dbReference>
<proteinExistence type="predicted"/>
<protein>
    <submittedName>
        <fullName evidence="1">Uncharacterized protein</fullName>
    </submittedName>
</protein>
<dbReference type="RefSeq" id="WP_353301316.1">
    <property type="nucleotide sequence ID" value="NZ_BAABWN010000001.1"/>
</dbReference>